<protein>
    <submittedName>
        <fullName evidence="2">Uncharacterized protein</fullName>
    </submittedName>
</protein>
<dbReference type="EMBL" id="CP099418">
    <property type="protein sequence ID" value="USW48649.1"/>
    <property type="molecule type" value="Genomic_DNA"/>
</dbReference>
<sequence length="124" mass="13782">MSSTRVTGADELYHSSGLVTLSYQPVKYPYPPTKSVSKGSETYHLSTASLNLAVYTSTKKRTICRHLLTKINTRLSNVILSKYLLLALFSAIGQAKKPKDFEPDPLLTDNKKSPDGKRYCSLLL</sequence>
<evidence type="ECO:0000256" key="1">
    <source>
        <dbReference type="SAM" id="MobiDB-lite"/>
    </source>
</evidence>
<organism evidence="2 3">
    <name type="scientific">Septoria linicola</name>
    <dbReference type="NCBI Taxonomy" id="215465"/>
    <lineage>
        <taxon>Eukaryota</taxon>
        <taxon>Fungi</taxon>
        <taxon>Dikarya</taxon>
        <taxon>Ascomycota</taxon>
        <taxon>Pezizomycotina</taxon>
        <taxon>Dothideomycetes</taxon>
        <taxon>Dothideomycetidae</taxon>
        <taxon>Mycosphaerellales</taxon>
        <taxon>Mycosphaerellaceae</taxon>
        <taxon>Septoria</taxon>
    </lineage>
</organism>
<proteinExistence type="predicted"/>
<dbReference type="Proteomes" id="UP001056384">
    <property type="component" value="Chromosome 1"/>
</dbReference>
<evidence type="ECO:0000313" key="2">
    <source>
        <dbReference type="EMBL" id="USW48649.1"/>
    </source>
</evidence>
<feature type="region of interest" description="Disordered" evidence="1">
    <location>
        <begin position="97"/>
        <end position="117"/>
    </location>
</feature>
<gene>
    <name evidence="2" type="ORF">Slin15195_G019680</name>
</gene>
<reference evidence="2" key="1">
    <citation type="submission" date="2022-06" db="EMBL/GenBank/DDBJ databases">
        <title>Complete genome sequences of two strains of the flax pathogen Septoria linicola.</title>
        <authorList>
            <person name="Lapalu N."/>
            <person name="Simon A."/>
            <person name="Demenou B."/>
            <person name="Paumier D."/>
            <person name="Guillot M.-P."/>
            <person name="Gout L."/>
            <person name="Valade R."/>
        </authorList>
    </citation>
    <scope>NUCLEOTIDE SEQUENCE</scope>
    <source>
        <strain evidence="2">SE15195</strain>
    </source>
</reference>
<name>A0A9Q9AFT1_9PEZI</name>
<dbReference type="AlphaFoldDB" id="A0A9Q9AFT1"/>
<evidence type="ECO:0000313" key="3">
    <source>
        <dbReference type="Proteomes" id="UP001056384"/>
    </source>
</evidence>
<keyword evidence="3" id="KW-1185">Reference proteome</keyword>
<accession>A0A9Q9AFT1</accession>